<keyword evidence="7" id="KW-1185">Reference proteome</keyword>
<dbReference type="Proteomes" id="UP001470230">
    <property type="component" value="Unassembled WGS sequence"/>
</dbReference>
<keyword evidence="3" id="KW-0378">Hydrolase</keyword>
<evidence type="ECO:0000259" key="5">
    <source>
        <dbReference type="SMART" id="SM01011"/>
    </source>
</evidence>
<proteinExistence type="predicted"/>
<evidence type="ECO:0000256" key="4">
    <source>
        <dbReference type="ARBA" id="ARBA00023211"/>
    </source>
</evidence>
<reference evidence="6 7" key="1">
    <citation type="submission" date="2024-04" db="EMBL/GenBank/DDBJ databases">
        <title>Tritrichomonas musculus Genome.</title>
        <authorList>
            <person name="Alves-Ferreira E."/>
            <person name="Grigg M."/>
            <person name="Lorenzi H."/>
            <person name="Galac M."/>
        </authorList>
    </citation>
    <scope>NUCLEOTIDE SEQUENCE [LARGE SCALE GENOMIC DNA]</scope>
    <source>
        <strain evidence="6 7">EAF2021</strain>
    </source>
</reference>
<feature type="domain" description="Aminopeptidase P N-terminal" evidence="5">
    <location>
        <begin position="1"/>
        <end position="138"/>
    </location>
</feature>
<dbReference type="SUPFAM" id="SSF55920">
    <property type="entry name" value="Creatinase/aminopeptidase"/>
    <property type="match status" value="1"/>
</dbReference>
<dbReference type="SUPFAM" id="SSF53092">
    <property type="entry name" value="Creatinase/prolidase N-terminal domain"/>
    <property type="match status" value="1"/>
</dbReference>
<dbReference type="PANTHER" id="PTHR43226:SF1">
    <property type="entry name" value="XAA-PRO DIPEPTIDASE"/>
    <property type="match status" value="1"/>
</dbReference>
<dbReference type="Pfam" id="PF00557">
    <property type="entry name" value="Peptidase_M24"/>
    <property type="match status" value="1"/>
</dbReference>
<dbReference type="InterPro" id="IPR000994">
    <property type="entry name" value="Pept_M24"/>
</dbReference>
<organism evidence="6 7">
    <name type="scientific">Tritrichomonas musculus</name>
    <dbReference type="NCBI Taxonomy" id="1915356"/>
    <lineage>
        <taxon>Eukaryota</taxon>
        <taxon>Metamonada</taxon>
        <taxon>Parabasalia</taxon>
        <taxon>Tritrichomonadida</taxon>
        <taxon>Tritrichomonadidae</taxon>
        <taxon>Tritrichomonas</taxon>
    </lineage>
</organism>
<dbReference type="InterPro" id="IPR036005">
    <property type="entry name" value="Creatinase/aminopeptidase-like"/>
</dbReference>
<dbReference type="PANTHER" id="PTHR43226">
    <property type="entry name" value="XAA-PRO AMINOPEPTIDASE 3"/>
    <property type="match status" value="1"/>
</dbReference>
<name>A0ABR2KSD3_9EUKA</name>
<dbReference type="Pfam" id="PF05195">
    <property type="entry name" value="AMP_N"/>
    <property type="match status" value="1"/>
</dbReference>
<dbReference type="Gene3D" id="3.90.230.10">
    <property type="entry name" value="Creatinase/methionine aminopeptidase superfamily"/>
    <property type="match status" value="1"/>
</dbReference>
<gene>
    <name evidence="6" type="ORF">M9Y10_022477</name>
</gene>
<dbReference type="InterPro" id="IPR029149">
    <property type="entry name" value="Creatin/AminoP/Spt16_N"/>
</dbReference>
<evidence type="ECO:0000313" key="7">
    <source>
        <dbReference type="Proteomes" id="UP001470230"/>
    </source>
</evidence>
<accession>A0ABR2KSD3</accession>
<evidence type="ECO:0000256" key="1">
    <source>
        <dbReference type="ARBA" id="ARBA00001936"/>
    </source>
</evidence>
<evidence type="ECO:0000313" key="6">
    <source>
        <dbReference type="EMBL" id="KAK8894045.1"/>
    </source>
</evidence>
<dbReference type="Gene3D" id="3.40.350.10">
    <property type="entry name" value="Creatinase/prolidase N-terminal domain"/>
    <property type="match status" value="1"/>
</dbReference>
<evidence type="ECO:0000256" key="2">
    <source>
        <dbReference type="ARBA" id="ARBA00022723"/>
    </source>
</evidence>
<comment type="caution">
    <text evidence="6">The sequence shown here is derived from an EMBL/GenBank/DDBJ whole genome shotgun (WGS) entry which is preliminary data.</text>
</comment>
<dbReference type="InterPro" id="IPR052433">
    <property type="entry name" value="X-Pro_dipept-like"/>
</dbReference>
<sequence>MNGRCFKLHRDRVINIINNGNLEDSLIFMPSPPVPKEIFTDSDLPFTQEGIFYWLTGWEHPASAIIIDVKNNHSILITPSFDEDYETWYGKAPTDDEIMNQTGVDEVKQGVNAEQFLNEFTTKHKQSIKYRLLAFPLRHMLKIDDIGTLVCAVSIARRSKFDHEIEALRRASVVSSAALVEVMKYCRPEISESDLAAVFLFKGTLLGGRGLSFPIIAASGCQGAYMHYTANNNIAHDGDMVLFDCGLYVEHYAGDVTRTFPVNGTFSEIQKKVYKLLLRAQCALINIVKPQITLYDLENNMLVQIFEILRNIGVVDYKVEFDREVAQLFCPHTTSHHIGVSVHDWSFYNGKSLLTVDMMEAFRLIPNMVISIEPGIYFNAISLNRNRNDPRYTIVNFDLALELAKTVCAIRIEDDILVTQDGCEVLSTCPKKIEEIESIMAESKKQNN</sequence>
<keyword evidence="2" id="KW-0479">Metal-binding</keyword>
<protein>
    <recommendedName>
        <fullName evidence="5">Aminopeptidase P N-terminal domain-containing protein</fullName>
    </recommendedName>
</protein>
<comment type="cofactor">
    <cofactor evidence="1">
        <name>Mn(2+)</name>
        <dbReference type="ChEBI" id="CHEBI:29035"/>
    </cofactor>
</comment>
<keyword evidence="4" id="KW-0464">Manganese</keyword>
<dbReference type="InterPro" id="IPR007865">
    <property type="entry name" value="Aminopep_P_N"/>
</dbReference>
<dbReference type="EMBL" id="JAPFFF010000003">
    <property type="protein sequence ID" value="KAK8894045.1"/>
    <property type="molecule type" value="Genomic_DNA"/>
</dbReference>
<evidence type="ECO:0000256" key="3">
    <source>
        <dbReference type="ARBA" id="ARBA00022801"/>
    </source>
</evidence>
<dbReference type="SMART" id="SM01011">
    <property type="entry name" value="AMP_N"/>
    <property type="match status" value="1"/>
</dbReference>